<dbReference type="RefSeq" id="WP_085282839.1">
    <property type="nucleotide sequence ID" value="NZ_FOBI01000001.1"/>
</dbReference>
<keyword evidence="1" id="KW-0472">Membrane</keyword>
<keyword evidence="1" id="KW-0812">Transmembrane</keyword>
<organism evidence="2 3">
    <name type="scientific">Colwellia chukchiensis</name>
    <dbReference type="NCBI Taxonomy" id="641665"/>
    <lineage>
        <taxon>Bacteria</taxon>
        <taxon>Pseudomonadati</taxon>
        <taxon>Pseudomonadota</taxon>
        <taxon>Gammaproteobacteria</taxon>
        <taxon>Alteromonadales</taxon>
        <taxon>Colwelliaceae</taxon>
        <taxon>Colwellia</taxon>
    </lineage>
</organism>
<gene>
    <name evidence="2" type="ORF">SAMN05216262_101236</name>
</gene>
<keyword evidence="1" id="KW-1133">Transmembrane helix</keyword>
<evidence type="ECO:0000313" key="2">
    <source>
        <dbReference type="EMBL" id="SEK38939.1"/>
    </source>
</evidence>
<protein>
    <recommendedName>
        <fullName evidence="4">DUF3014 domain-containing protein</fullName>
    </recommendedName>
</protein>
<name>A0A1H7GLH4_9GAMM</name>
<dbReference type="InterPro" id="IPR021382">
    <property type="entry name" value="DUF3014"/>
</dbReference>
<keyword evidence="3" id="KW-1185">Reference proteome</keyword>
<sequence length="284" mass="32291">MSIQNAEQKHTPWAVIAIIIAVIIALVVYFYVLSEEESAVITEQAPVAVATEPEPEPLPEPEPEVIAPELLPEPVSKTPIKPEIMLPTLDESDTWFEAKLPSLTWRKELLKLMVTDDIIRRFVVFTDNFSQGNLAYEHTPLIAPKTKFAALEAQSDTGAKWQWDESNTRRFSVYVDLLRSMDSETLIQWYLELKPLIDQAYAELGYPDTDFTQVLYSAISKVLDMEIPKAEPALTRPSVMYKYQDPSLESLDDAEKLMLRLGKENLLVIKSVLLEINEKLARLD</sequence>
<dbReference type="Proteomes" id="UP000199297">
    <property type="component" value="Unassembled WGS sequence"/>
</dbReference>
<evidence type="ECO:0008006" key="4">
    <source>
        <dbReference type="Google" id="ProtNLM"/>
    </source>
</evidence>
<dbReference type="Pfam" id="PF11219">
    <property type="entry name" value="DUF3014"/>
    <property type="match status" value="1"/>
</dbReference>
<dbReference type="AlphaFoldDB" id="A0A1H7GLH4"/>
<feature type="transmembrane region" description="Helical" evidence="1">
    <location>
        <begin position="12"/>
        <end position="32"/>
    </location>
</feature>
<evidence type="ECO:0000256" key="1">
    <source>
        <dbReference type="SAM" id="Phobius"/>
    </source>
</evidence>
<accession>A0A1H7GLH4</accession>
<reference evidence="3" key="1">
    <citation type="submission" date="2016-10" db="EMBL/GenBank/DDBJ databases">
        <authorList>
            <person name="Varghese N."/>
            <person name="Submissions S."/>
        </authorList>
    </citation>
    <scope>NUCLEOTIDE SEQUENCE [LARGE SCALE GENOMIC DNA]</scope>
    <source>
        <strain evidence="3">CGMCC 1.9127</strain>
    </source>
</reference>
<dbReference type="EMBL" id="FOBI01000001">
    <property type="protein sequence ID" value="SEK38939.1"/>
    <property type="molecule type" value="Genomic_DNA"/>
</dbReference>
<dbReference type="OrthoDB" id="5502479at2"/>
<dbReference type="STRING" id="641665.GCA_002104455_00468"/>
<proteinExistence type="predicted"/>
<evidence type="ECO:0000313" key="3">
    <source>
        <dbReference type="Proteomes" id="UP000199297"/>
    </source>
</evidence>